<feature type="compositionally biased region" description="Basic and acidic residues" evidence="1">
    <location>
        <begin position="149"/>
        <end position="163"/>
    </location>
</feature>
<keyword evidence="3" id="KW-1185">Reference proteome</keyword>
<feature type="compositionally biased region" description="Basic and acidic residues" evidence="1">
    <location>
        <begin position="202"/>
        <end position="229"/>
    </location>
</feature>
<name>A0A0B2UNE9_TOXCA</name>
<dbReference type="Proteomes" id="UP000031036">
    <property type="component" value="Unassembled WGS sequence"/>
</dbReference>
<comment type="caution">
    <text evidence="2">The sequence shown here is derived from an EMBL/GenBank/DDBJ whole genome shotgun (WGS) entry which is preliminary data.</text>
</comment>
<feature type="region of interest" description="Disordered" evidence="1">
    <location>
        <begin position="134"/>
        <end position="229"/>
    </location>
</feature>
<dbReference type="AlphaFoldDB" id="A0A0B2UNE9"/>
<gene>
    <name evidence="2" type="ORF">Tcan_12108</name>
</gene>
<organism evidence="2 3">
    <name type="scientific">Toxocara canis</name>
    <name type="common">Canine roundworm</name>
    <dbReference type="NCBI Taxonomy" id="6265"/>
    <lineage>
        <taxon>Eukaryota</taxon>
        <taxon>Metazoa</taxon>
        <taxon>Ecdysozoa</taxon>
        <taxon>Nematoda</taxon>
        <taxon>Chromadorea</taxon>
        <taxon>Rhabditida</taxon>
        <taxon>Spirurina</taxon>
        <taxon>Ascaridomorpha</taxon>
        <taxon>Ascaridoidea</taxon>
        <taxon>Toxocaridae</taxon>
        <taxon>Toxocara</taxon>
    </lineage>
</organism>
<feature type="compositionally biased region" description="Low complexity" evidence="1">
    <location>
        <begin position="184"/>
        <end position="198"/>
    </location>
</feature>
<accession>A0A0B2UNE9</accession>
<proteinExistence type="predicted"/>
<feature type="region of interest" description="Disordered" evidence="1">
    <location>
        <begin position="323"/>
        <end position="354"/>
    </location>
</feature>
<evidence type="ECO:0000313" key="2">
    <source>
        <dbReference type="EMBL" id="KHN70893.1"/>
    </source>
</evidence>
<feature type="compositionally biased region" description="Polar residues" evidence="1">
    <location>
        <begin position="336"/>
        <end position="345"/>
    </location>
</feature>
<reference evidence="2 3" key="1">
    <citation type="submission" date="2014-11" db="EMBL/GenBank/DDBJ databases">
        <title>Genetic blueprint of the zoonotic pathogen Toxocara canis.</title>
        <authorList>
            <person name="Zhu X.-Q."/>
            <person name="Korhonen P.K."/>
            <person name="Cai H."/>
            <person name="Young N.D."/>
            <person name="Nejsum P."/>
            <person name="von Samson-Himmelstjerna G."/>
            <person name="Boag P.R."/>
            <person name="Tan P."/>
            <person name="Li Q."/>
            <person name="Min J."/>
            <person name="Yang Y."/>
            <person name="Wang X."/>
            <person name="Fang X."/>
            <person name="Hall R.S."/>
            <person name="Hofmann A."/>
            <person name="Sternberg P.W."/>
            <person name="Jex A.R."/>
            <person name="Gasser R.B."/>
        </authorList>
    </citation>
    <scope>NUCLEOTIDE SEQUENCE [LARGE SCALE GENOMIC DNA]</scope>
    <source>
        <strain evidence="2">PN_DK_2014</strain>
    </source>
</reference>
<evidence type="ECO:0000256" key="1">
    <source>
        <dbReference type="SAM" id="MobiDB-lite"/>
    </source>
</evidence>
<dbReference type="EMBL" id="JPKZ01022847">
    <property type="protein sequence ID" value="KHN70893.1"/>
    <property type="molecule type" value="Genomic_DNA"/>
</dbReference>
<protein>
    <submittedName>
        <fullName evidence="2">Uncharacterized protein</fullName>
    </submittedName>
</protein>
<evidence type="ECO:0000313" key="3">
    <source>
        <dbReference type="Proteomes" id="UP000031036"/>
    </source>
</evidence>
<sequence>MGIFSQLRRAFRRAFANDYSTEPKRIWPRPKNQTSSRVVPAQRTVPVAVVKPSPQSHSESSSHFDSRTTARCASLLSKLTQPPHYLGPIPLENFLRSPRVFKQRSYRRTLLLCSPLDYAAKTTLSLIPKIQISKTDEASAKTARSARNKKGDSLELDVTERSQSKSRKSRQSKRKHVVLSFKGSTSSSTDELSQSSSVKKSKGGEKRTSADKGKQEAAVSGKDEQKEVEEPCLTKSLVEKLLPIALKEGEEGTKVTAVYDPWMSLDELSERSGWLYSPEVARLNTIMSISYFINQRRSSKEGASKACPRETASSLSIENRAQRTTFSVKDREKQSNDSFNINDYPQKNAIPSRR</sequence>
<feature type="compositionally biased region" description="Basic residues" evidence="1">
    <location>
        <begin position="164"/>
        <end position="177"/>
    </location>
</feature>
<dbReference type="OrthoDB" id="10589072at2759"/>